<feature type="compositionally biased region" description="Basic and acidic residues" evidence="1">
    <location>
        <begin position="7"/>
        <end position="17"/>
    </location>
</feature>
<name>A0ABR2DK30_9ROSI</name>
<accession>A0ABR2DK30</accession>
<gene>
    <name evidence="2" type="ORF">V6N12_014407</name>
</gene>
<keyword evidence="3" id="KW-1185">Reference proteome</keyword>
<reference evidence="2 3" key="1">
    <citation type="journal article" date="2024" name="G3 (Bethesda)">
        <title>Genome assembly of Hibiscus sabdariffa L. provides insights into metabolisms of medicinal natural products.</title>
        <authorList>
            <person name="Kim T."/>
        </authorList>
    </citation>
    <scope>NUCLEOTIDE SEQUENCE [LARGE SCALE GENOMIC DNA]</scope>
    <source>
        <strain evidence="2">TK-2024</strain>
        <tissue evidence="2">Old leaves</tissue>
    </source>
</reference>
<protein>
    <submittedName>
        <fullName evidence="2">Uncharacterized protein</fullName>
    </submittedName>
</protein>
<sequence>MTVVNKEAPEEARDEVKQNPSKVDPQPSLHDMGQSFPEAGRQKDALLLQWAMATYTTFHLLIRWTLNSGGQ</sequence>
<evidence type="ECO:0000313" key="3">
    <source>
        <dbReference type="Proteomes" id="UP001472677"/>
    </source>
</evidence>
<organism evidence="2 3">
    <name type="scientific">Hibiscus sabdariffa</name>
    <name type="common">roselle</name>
    <dbReference type="NCBI Taxonomy" id="183260"/>
    <lineage>
        <taxon>Eukaryota</taxon>
        <taxon>Viridiplantae</taxon>
        <taxon>Streptophyta</taxon>
        <taxon>Embryophyta</taxon>
        <taxon>Tracheophyta</taxon>
        <taxon>Spermatophyta</taxon>
        <taxon>Magnoliopsida</taxon>
        <taxon>eudicotyledons</taxon>
        <taxon>Gunneridae</taxon>
        <taxon>Pentapetalae</taxon>
        <taxon>rosids</taxon>
        <taxon>malvids</taxon>
        <taxon>Malvales</taxon>
        <taxon>Malvaceae</taxon>
        <taxon>Malvoideae</taxon>
        <taxon>Hibiscus</taxon>
    </lineage>
</organism>
<evidence type="ECO:0000313" key="2">
    <source>
        <dbReference type="EMBL" id="KAK8541784.1"/>
    </source>
</evidence>
<feature type="region of interest" description="Disordered" evidence="1">
    <location>
        <begin position="1"/>
        <end position="38"/>
    </location>
</feature>
<comment type="caution">
    <text evidence="2">The sequence shown here is derived from an EMBL/GenBank/DDBJ whole genome shotgun (WGS) entry which is preliminary data.</text>
</comment>
<dbReference type="EMBL" id="JBBPBM010000024">
    <property type="protein sequence ID" value="KAK8541784.1"/>
    <property type="molecule type" value="Genomic_DNA"/>
</dbReference>
<proteinExistence type="predicted"/>
<evidence type="ECO:0000256" key="1">
    <source>
        <dbReference type="SAM" id="MobiDB-lite"/>
    </source>
</evidence>
<dbReference type="Proteomes" id="UP001472677">
    <property type="component" value="Unassembled WGS sequence"/>
</dbReference>